<accession>A0A5B8LUZ2</accession>
<dbReference type="KEGG" id="dea:FPZ08_12590"/>
<dbReference type="InterPro" id="IPR008183">
    <property type="entry name" value="Aldose_1/G6P_1-epimerase"/>
</dbReference>
<evidence type="ECO:0000313" key="1">
    <source>
        <dbReference type="EMBL" id="QDZ11525.1"/>
    </source>
</evidence>
<dbReference type="InterPro" id="IPR037481">
    <property type="entry name" value="LacX"/>
</dbReference>
<dbReference type="GO" id="GO:0030246">
    <property type="term" value="F:carbohydrate binding"/>
    <property type="evidence" value="ECO:0007669"/>
    <property type="project" value="InterPro"/>
</dbReference>
<keyword evidence="2" id="KW-1185">Reference proteome</keyword>
<dbReference type="SUPFAM" id="SSF74650">
    <property type="entry name" value="Galactose mutarotase-like"/>
    <property type="match status" value="1"/>
</dbReference>
<evidence type="ECO:0000313" key="2">
    <source>
        <dbReference type="Proteomes" id="UP000315364"/>
    </source>
</evidence>
<organism evidence="1 2">
    <name type="scientific">Devosia ginsengisoli</name>
    <dbReference type="NCBI Taxonomy" id="400770"/>
    <lineage>
        <taxon>Bacteria</taxon>
        <taxon>Pseudomonadati</taxon>
        <taxon>Pseudomonadota</taxon>
        <taxon>Alphaproteobacteria</taxon>
        <taxon>Hyphomicrobiales</taxon>
        <taxon>Devosiaceae</taxon>
        <taxon>Devosia</taxon>
    </lineage>
</organism>
<dbReference type="AlphaFoldDB" id="A0A5B8LUZ2"/>
<name>A0A5B8LUZ2_9HYPH</name>
<dbReference type="CDD" id="cd09024">
    <property type="entry name" value="Aldose_epim_lacX"/>
    <property type="match status" value="1"/>
</dbReference>
<protein>
    <submittedName>
        <fullName evidence="1">Aldose 1-epimerase family protein</fullName>
    </submittedName>
</protein>
<reference evidence="1 2" key="1">
    <citation type="submission" date="2019-07" db="EMBL/GenBank/DDBJ databases">
        <title>Full genome sequence of Devosia sp. Gsoil 520.</title>
        <authorList>
            <person name="Im W.-T."/>
        </authorList>
    </citation>
    <scope>NUCLEOTIDE SEQUENCE [LARGE SCALE GENOMIC DNA]</scope>
    <source>
        <strain evidence="1 2">Gsoil 520</strain>
    </source>
</reference>
<sequence>MSSIRIGNGQVSIEVSPLGAEMQSIVTSDGQDWLWDGDAAFWGGRSPVLFPIVGRAPDDHVRIEGVRYPMGQHGFARRSEFELVESRADFCRMALRAGQASHSIFPFDFLLELEHRVEGRGVSVTAEVTNRDHRPMPFGIGFHPAFVWPLPGCAGLEHRVVLDNGGEPELVRLSGGLVQKERLASPFRAGELVLEHGLFAADAMLFPEGAGAGLTYAAGDKAVRFTWENLPNFALWSKAGAEFVCLEPWHGTAAEVGGSDELSERPYGDVLGPGATGRYGFRVELVG</sequence>
<dbReference type="InterPro" id="IPR014718">
    <property type="entry name" value="GH-type_carb-bd"/>
</dbReference>
<dbReference type="Gene3D" id="2.70.98.10">
    <property type="match status" value="1"/>
</dbReference>
<dbReference type="EMBL" id="CP042304">
    <property type="protein sequence ID" value="QDZ11525.1"/>
    <property type="molecule type" value="Genomic_DNA"/>
</dbReference>
<dbReference type="InterPro" id="IPR011013">
    <property type="entry name" value="Gal_mutarotase_sf_dom"/>
</dbReference>
<dbReference type="RefSeq" id="WP_146290344.1">
    <property type="nucleotide sequence ID" value="NZ_CP042304.1"/>
</dbReference>
<gene>
    <name evidence="1" type="ORF">FPZ08_12590</name>
</gene>
<dbReference type="OrthoDB" id="9795355at2"/>
<dbReference type="Pfam" id="PF01263">
    <property type="entry name" value="Aldose_epim"/>
    <property type="match status" value="1"/>
</dbReference>
<dbReference type="GO" id="GO:0005975">
    <property type="term" value="P:carbohydrate metabolic process"/>
    <property type="evidence" value="ECO:0007669"/>
    <property type="project" value="InterPro"/>
</dbReference>
<dbReference type="Proteomes" id="UP000315364">
    <property type="component" value="Chromosome"/>
</dbReference>
<dbReference type="GO" id="GO:0016853">
    <property type="term" value="F:isomerase activity"/>
    <property type="evidence" value="ECO:0007669"/>
    <property type="project" value="InterPro"/>
</dbReference>
<proteinExistence type="predicted"/>